<organism evidence="3 4">
    <name type="scientific">Dyella jejuensis</name>
    <dbReference type="NCBI Taxonomy" id="1432009"/>
    <lineage>
        <taxon>Bacteria</taxon>
        <taxon>Pseudomonadati</taxon>
        <taxon>Pseudomonadota</taxon>
        <taxon>Gammaproteobacteria</taxon>
        <taxon>Lysobacterales</taxon>
        <taxon>Rhodanobacteraceae</taxon>
        <taxon>Dyella</taxon>
    </lineage>
</organism>
<comment type="caution">
    <text evidence="3">The sequence shown here is derived from an EMBL/GenBank/DDBJ whole genome shotgun (WGS) entry which is preliminary data.</text>
</comment>
<keyword evidence="3" id="KW-0378">Hydrolase</keyword>
<protein>
    <submittedName>
        <fullName evidence="3">CPBP family intramembrane metalloprotease</fullName>
    </submittedName>
</protein>
<name>A0ABW8JLN7_9GAMM</name>
<dbReference type="PANTHER" id="PTHR35797">
    <property type="entry name" value="PROTEASE-RELATED"/>
    <property type="match status" value="1"/>
</dbReference>
<reference evidence="3 4" key="1">
    <citation type="submission" date="2020-10" db="EMBL/GenBank/DDBJ databases">
        <title>Phylogeny of dyella-like bacteria.</title>
        <authorList>
            <person name="Fu J."/>
        </authorList>
    </citation>
    <scope>NUCLEOTIDE SEQUENCE [LARGE SCALE GENOMIC DNA]</scope>
    <source>
        <strain evidence="3 4">JP1</strain>
    </source>
</reference>
<feature type="transmembrane region" description="Helical" evidence="1">
    <location>
        <begin position="87"/>
        <end position="110"/>
    </location>
</feature>
<dbReference type="Proteomes" id="UP001620461">
    <property type="component" value="Unassembled WGS sequence"/>
</dbReference>
<feature type="transmembrane region" description="Helical" evidence="1">
    <location>
        <begin position="159"/>
        <end position="181"/>
    </location>
</feature>
<keyword evidence="3" id="KW-0482">Metalloprotease</keyword>
<evidence type="ECO:0000313" key="3">
    <source>
        <dbReference type="EMBL" id="MFK2900695.1"/>
    </source>
</evidence>
<feature type="transmembrane region" description="Helical" evidence="1">
    <location>
        <begin position="247"/>
        <end position="267"/>
    </location>
</feature>
<evidence type="ECO:0000259" key="2">
    <source>
        <dbReference type="Pfam" id="PF02517"/>
    </source>
</evidence>
<feature type="transmembrane region" description="Helical" evidence="1">
    <location>
        <begin position="116"/>
        <end position="138"/>
    </location>
</feature>
<accession>A0ABW8JLN7</accession>
<gene>
    <name evidence="3" type="ORF">ISP15_10135</name>
</gene>
<dbReference type="InterPro" id="IPR042150">
    <property type="entry name" value="MmRce1-like"/>
</dbReference>
<dbReference type="GO" id="GO:0008237">
    <property type="term" value="F:metallopeptidase activity"/>
    <property type="evidence" value="ECO:0007669"/>
    <property type="project" value="UniProtKB-KW"/>
</dbReference>
<keyword evidence="4" id="KW-1185">Reference proteome</keyword>
<feature type="transmembrane region" description="Helical" evidence="1">
    <location>
        <begin position="45"/>
        <end position="66"/>
    </location>
</feature>
<dbReference type="RefSeq" id="WP_404547186.1">
    <property type="nucleotide sequence ID" value="NZ_JADIKJ010000010.1"/>
</dbReference>
<dbReference type="EMBL" id="JADIKJ010000010">
    <property type="protein sequence ID" value="MFK2900695.1"/>
    <property type="molecule type" value="Genomic_DNA"/>
</dbReference>
<dbReference type="InterPro" id="IPR003675">
    <property type="entry name" value="Rce1/LyrA-like_dom"/>
</dbReference>
<keyword evidence="3" id="KW-0645">Protease</keyword>
<feature type="transmembrane region" description="Helical" evidence="1">
    <location>
        <begin position="187"/>
        <end position="208"/>
    </location>
</feature>
<keyword evidence="1" id="KW-0472">Membrane</keyword>
<sequence>MNANAPVVFRTPVWLYFTVAFAISWMVWLLPVLASRDLLKLSPGLQLVCLLGGSFGPFIGAFFCVYRDGGWAAVREFAGRSLRYRISPVHVLCAVLLAPLAASVTMWWLARHGGPAFALLVPLSQIPLVFVELFFIGGSVNEEFGWAYAIDRLQQRRSLLRAAVLLGIIWGCWHLPLFFVIGLTQSFMPFWAFLIFTIALRVLIVWVYESNRKSILAALLFHTAGNFSLNLYQVIDRSPQRDERGFIGFALLMLAAALVVALCARCYRSAPASQAALEGGINR</sequence>
<dbReference type="Pfam" id="PF02517">
    <property type="entry name" value="Rce1-like"/>
    <property type="match status" value="1"/>
</dbReference>
<proteinExistence type="predicted"/>
<keyword evidence="1" id="KW-1133">Transmembrane helix</keyword>
<feature type="domain" description="CAAX prenyl protease 2/Lysostaphin resistance protein A-like" evidence="2">
    <location>
        <begin position="127"/>
        <end position="227"/>
    </location>
</feature>
<dbReference type="PANTHER" id="PTHR35797:SF1">
    <property type="entry name" value="PROTEASE"/>
    <property type="match status" value="1"/>
</dbReference>
<feature type="transmembrane region" description="Helical" evidence="1">
    <location>
        <begin position="12"/>
        <end position="33"/>
    </location>
</feature>
<feature type="transmembrane region" description="Helical" evidence="1">
    <location>
        <begin position="215"/>
        <end position="235"/>
    </location>
</feature>
<evidence type="ECO:0000313" key="4">
    <source>
        <dbReference type="Proteomes" id="UP001620461"/>
    </source>
</evidence>
<keyword evidence="1" id="KW-0812">Transmembrane</keyword>
<evidence type="ECO:0000256" key="1">
    <source>
        <dbReference type="SAM" id="Phobius"/>
    </source>
</evidence>